<dbReference type="InterPro" id="IPR045076">
    <property type="entry name" value="MutS"/>
</dbReference>
<sequence>LGNTELAANKGEIAEAENSENSENPKVQIPNLRSQITLRQLRHPLLVWQQQYEQGFPVVPIDLTIAPHIRVVAITGPNTGGKTVTLKTLGLAALMAKSGMFVPAREPVELPWFDNILADIGDEQSLQQSLSTFSGHIRRISRI</sequence>
<keyword evidence="2" id="KW-0067">ATP-binding</keyword>
<dbReference type="Pfam" id="PF00488">
    <property type="entry name" value="MutS_V"/>
    <property type="match status" value="1"/>
</dbReference>
<evidence type="ECO:0000256" key="3">
    <source>
        <dbReference type="ARBA" id="ARBA00023125"/>
    </source>
</evidence>
<dbReference type="Gene3D" id="3.40.50.300">
    <property type="entry name" value="P-loop containing nucleotide triphosphate hydrolases"/>
    <property type="match status" value="1"/>
</dbReference>
<evidence type="ECO:0000313" key="6">
    <source>
        <dbReference type="EMBL" id="MEK0189588.1"/>
    </source>
</evidence>
<proteinExistence type="predicted"/>
<keyword evidence="1" id="KW-0547">Nucleotide-binding</keyword>
<feature type="non-terminal residue" evidence="6">
    <location>
        <position position="1"/>
    </location>
</feature>
<protein>
    <recommendedName>
        <fullName evidence="5">DNA mismatch repair proteins mutS family domain-containing protein</fullName>
    </recommendedName>
</protein>
<dbReference type="EMBL" id="JBBLXS010001405">
    <property type="protein sequence ID" value="MEK0189588.1"/>
    <property type="molecule type" value="Genomic_DNA"/>
</dbReference>
<reference evidence="6 7" key="1">
    <citation type="journal article" date="2020" name="Harmful Algae">
        <title>Molecular and morphological characterization of a novel dihydroanatoxin-a producing Microcoleus species (cyanobacteria) from the Russian River, California, USA.</title>
        <authorList>
            <person name="Conklin K.Y."/>
            <person name="Stancheva R."/>
            <person name="Otten T.G."/>
            <person name="Fadness R."/>
            <person name="Boyer G.L."/>
            <person name="Read B."/>
            <person name="Zhang X."/>
            <person name="Sheath R.G."/>
        </authorList>
    </citation>
    <scope>NUCLEOTIDE SEQUENCE [LARGE SCALE GENOMIC DNA]</scope>
    <source>
        <strain evidence="6 7">PTRS2</strain>
    </source>
</reference>
<evidence type="ECO:0000313" key="7">
    <source>
        <dbReference type="Proteomes" id="UP001384579"/>
    </source>
</evidence>
<organism evidence="6 7">
    <name type="scientific">Microcoleus anatoxicus PTRS2</name>
    <dbReference type="NCBI Taxonomy" id="2705321"/>
    <lineage>
        <taxon>Bacteria</taxon>
        <taxon>Bacillati</taxon>
        <taxon>Cyanobacteriota</taxon>
        <taxon>Cyanophyceae</taxon>
        <taxon>Oscillatoriophycideae</taxon>
        <taxon>Oscillatoriales</taxon>
        <taxon>Microcoleaceae</taxon>
        <taxon>Microcoleus</taxon>
        <taxon>Microcoleus anatoxicus</taxon>
    </lineage>
</organism>
<comment type="caution">
    <text evidence="6">The sequence shown here is derived from an EMBL/GenBank/DDBJ whole genome shotgun (WGS) entry which is preliminary data.</text>
</comment>
<evidence type="ECO:0000256" key="4">
    <source>
        <dbReference type="SAM" id="MobiDB-lite"/>
    </source>
</evidence>
<dbReference type="InterPro" id="IPR000432">
    <property type="entry name" value="DNA_mismatch_repair_MutS_C"/>
</dbReference>
<dbReference type="SMART" id="SM00534">
    <property type="entry name" value="MUTSac"/>
    <property type="match status" value="1"/>
</dbReference>
<accession>A0ABU8YZ47</accession>
<evidence type="ECO:0000256" key="1">
    <source>
        <dbReference type="ARBA" id="ARBA00022741"/>
    </source>
</evidence>
<feature type="region of interest" description="Disordered" evidence="4">
    <location>
        <begin position="1"/>
        <end position="26"/>
    </location>
</feature>
<name>A0ABU8YZ47_9CYAN</name>
<evidence type="ECO:0000256" key="2">
    <source>
        <dbReference type="ARBA" id="ARBA00022840"/>
    </source>
</evidence>
<keyword evidence="7" id="KW-1185">Reference proteome</keyword>
<dbReference type="InterPro" id="IPR027417">
    <property type="entry name" value="P-loop_NTPase"/>
</dbReference>
<dbReference type="PANTHER" id="PTHR48466">
    <property type="entry name" value="OS10G0509000 PROTEIN-RELATED"/>
    <property type="match status" value="1"/>
</dbReference>
<keyword evidence="3" id="KW-0238">DNA-binding</keyword>
<feature type="domain" description="DNA mismatch repair proteins mutS family" evidence="5">
    <location>
        <begin position="69"/>
        <end position="143"/>
    </location>
</feature>
<dbReference type="Proteomes" id="UP001384579">
    <property type="component" value="Unassembled WGS sequence"/>
</dbReference>
<evidence type="ECO:0000259" key="5">
    <source>
        <dbReference type="SMART" id="SM00534"/>
    </source>
</evidence>
<dbReference type="PANTHER" id="PTHR48466:SF2">
    <property type="entry name" value="OS10G0509000 PROTEIN"/>
    <property type="match status" value="1"/>
</dbReference>
<dbReference type="RefSeq" id="WP_422758044.1">
    <property type="nucleotide sequence ID" value="NZ_JBBLXS010001405.1"/>
</dbReference>
<feature type="non-terminal residue" evidence="6">
    <location>
        <position position="143"/>
    </location>
</feature>
<dbReference type="SUPFAM" id="SSF52540">
    <property type="entry name" value="P-loop containing nucleoside triphosphate hydrolases"/>
    <property type="match status" value="1"/>
</dbReference>
<gene>
    <name evidence="6" type="ORF">WMG39_32800</name>
</gene>